<dbReference type="Proteomes" id="UP000789901">
    <property type="component" value="Unassembled WGS sequence"/>
</dbReference>
<comment type="caution">
    <text evidence="1">The sequence shown here is derived from an EMBL/GenBank/DDBJ whole genome shotgun (WGS) entry which is preliminary data.</text>
</comment>
<protein>
    <submittedName>
        <fullName evidence="1">38047_t:CDS:1</fullName>
    </submittedName>
</protein>
<dbReference type="EMBL" id="CAJVQB010085840">
    <property type="protein sequence ID" value="CAG8847004.1"/>
    <property type="molecule type" value="Genomic_DNA"/>
</dbReference>
<evidence type="ECO:0000313" key="2">
    <source>
        <dbReference type="Proteomes" id="UP000789901"/>
    </source>
</evidence>
<gene>
    <name evidence="1" type="ORF">GMARGA_LOCUS38444</name>
</gene>
<accession>A0ABN7X370</accession>
<organism evidence="1 2">
    <name type="scientific">Gigaspora margarita</name>
    <dbReference type="NCBI Taxonomy" id="4874"/>
    <lineage>
        <taxon>Eukaryota</taxon>
        <taxon>Fungi</taxon>
        <taxon>Fungi incertae sedis</taxon>
        <taxon>Mucoromycota</taxon>
        <taxon>Glomeromycotina</taxon>
        <taxon>Glomeromycetes</taxon>
        <taxon>Diversisporales</taxon>
        <taxon>Gigasporaceae</taxon>
        <taxon>Gigaspora</taxon>
    </lineage>
</organism>
<feature type="non-terminal residue" evidence="1">
    <location>
        <position position="85"/>
    </location>
</feature>
<name>A0ABN7X370_GIGMA</name>
<feature type="non-terminal residue" evidence="1">
    <location>
        <position position="1"/>
    </location>
</feature>
<reference evidence="1 2" key="1">
    <citation type="submission" date="2021-06" db="EMBL/GenBank/DDBJ databases">
        <authorList>
            <person name="Kallberg Y."/>
            <person name="Tangrot J."/>
            <person name="Rosling A."/>
        </authorList>
    </citation>
    <scope>NUCLEOTIDE SEQUENCE [LARGE SCALE GENOMIC DNA]</scope>
    <source>
        <strain evidence="1 2">120-4 pot B 10/14</strain>
    </source>
</reference>
<evidence type="ECO:0000313" key="1">
    <source>
        <dbReference type="EMBL" id="CAG8847004.1"/>
    </source>
</evidence>
<keyword evidence="2" id="KW-1185">Reference proteome</keyword>
<proteinExistence type="predicted"/>
<sequence length="85" mass="9755">GSKKNKKDINEYKADEYEGGIESNDMLLNENKTPLEIFKANKDKISYCKKSIQENEENVSNHEQLINTTENLLSESSSSKRKIDD</sequence>